<protein>
    <submittedName>
        <fullName evidence="1">Uncharacterized protein</fullName>
    </submittedName>
</protein>
<gene>
    <name evidence="1" type="ORF">Z518_02326</name>
</gene>
<dbReference type="RefSeq" id="XP_013274808.1">
    <property type="nucleotide sequence ID" value="XM_013419354.1"/>
</dbReference>
<dbReference type="Proteomes" id="UP000053617">
    <property type="component" value="Unassembled WGS sequence"/>
</dbReference>
<reference evidence="1 2" key="1">
    <citation type="submission" date="2015-01" db="EMBL/GenBank/DDBJ databases">
        <title>The Genome Sequence of Rhinocladiella mackenzie CBS 650.93.</title>
        <authorList>
            <consortium name="The Broad Institute Genomics Platform"/>
            <person name="Cuomo C."/>
            <person name="de Hoog S."/>
            <person name="Gorbushina A."/>
            <person name="Stielow B."/>
            <person name="Teixiera M."/>
            <person name="Abouelleil A."/>
            <person name="Chapman S.B."/>
            <person name="Priest M."/>
            <person name="Young S.K."/>
            <person name="Wortman J."/>
            <person name="Nusbaum C."/>
            <person name="Birren B."/>
        </authorList>
    </citation>
    <scope>NUCLEOTIDE SEQUENCE [LARGE SCALE GENOMIC DNA]</scope>
    <source>
        <strain evidence="1 2">CBS 650.93</strain>
    </source>
</reference>
<proteinExistence type="predicted"/>
<name>A0A0D2FZF7_9EURO</name>
<dbReference type="AlphaFoldDB" id="A0A0D2FZF7"/>
<evidence type="ECO:0000313" key="2">
    <source>
        <dbReference type="Proteomes" id="UP000053617"/>
    </source>
</evidence>
<evidence type="ECO:0000313" key="1">
    <source>
        <dbReference type="EMBL" id="KIX07672.1"/>
    </source>
</evidence>
<dbReference type="HOGENOM" id="CLU_1455166_0_0_1"/>
<dbReference type="EMBL" id="KN847476">
    <property type="protein sequence ID" value="KIX07672.1"/>
    <property type="molecule type" value="Genomic_DNA"/>
</dbReference>
<dbReference type="GeneID" id="25290397"/>
<dbReference type="VEuPathDB" id="FungiDB:Z518_02326"/>
<sequence length="186" mass="21427">MASPRPATPISGSAEDPEAVALEEQWNEAIHECEKKLQDPELEVIRQFQGPQQIDEDLRKRLQDSAQGRLRGMLSQISPFFDILQKVLHLFTAALPARSIPLALVSGGAYLAVQYCAEFESAARRIIDILDKYKEQLELFQKYTEPLKQENYRQGLVQMFKAMIEFWVATVRFLSKKSRGMFFRYP</sequence>
<organism evidence="1 2">
    <name type="scientific">Rhinocladiella mackenziei CBS 650.93</name>
    <dbReference type="NCBI Taxonomy" id="1442369"/>
    <lineage>
        <taxon>Eukaryota</taxon>
        <taxon>Fungi</taxon>
        <taxon>Dikarya</taxon>
        <taxon>Ascomycota</taxon>
        <taxon>Pezizomycotina</taxon>
        <taxon>Eurotiomycetes</taxon>
        <taxon>Chaetothyriomycetidae</taxon>
        <taxon>Chaetothyriales</taxon>
        <taxon>Herpotrichiellaceae</taxon>
        <taxon>Rhinocladiella</taxon>
    </lineage>
</organism>
<accession>A0A0D2FZF7</accession>
<keyword evidence="2" id="KW-1185">Reference proteome</keyword>
<dbReference type="STRING" id="1442369.A0A0D2FZF7"/>